<sequence>MAFKARNLSKTFVWIILLMLMVGLAGFGATNLSGTARSVGSVGDKDITIEAYGRALQNEMRAFEAQTGSAMPFAQAEQLGLTQQVLSQLVTAKAFDYEAGQLGLSVGDEQLAQALSRIKAFQGVDGTFDRESYRFALRNAGLTETAFEAEMRDETARTILQGAVLAGTSLPDTYVNTLLAYAGEKRAFTYATLDESSLQTGLPVATDEELQTYYDANTDQYTRPETKVITYAWITPAMLLDTVEVDEDALRAAYDERSDQYNTPERRLVERLVFADDAAAQAAKASIDAGETDFETLVSDRGLDLADVDLGDATLVSLGAAGEDVFAAEPGTVVGPLPSSLGAALFRVNGVLPAQVTPFEEARDQLNDELALDRARRVIETQAQSFDDELAGGATLEQLAADTEMQLGQIDWAGEAADGIAGYDTFREAAQAVQDGDFPEITELGDGGLFALRLDEVQPEAPLPLADVIDRVRTGLDRQKATESLTKAAEALVAQVGNGQTFSDLGLNITVEEGLTRNAKVTDLPPGLLTAVFEMEPAQIRILPGNGQVTLVRLDEVIPVDPEADDSKALADQLRQQAANDVAQDVYGALSADIQSRAGVRINQQALNAVHAQIQ</sequence>
<evidence type="ECO:0000256" key="11">
    <source>
        <dbReference type="ARBA" id="ARBA00038408"/>
    </source>
</evidence>
<evidence type="ECO:0000259" key="15">
    <source>
        <dbReference type="Pfam" id="PF13145"/>
    </source>
</evidence>
<dbReference type="Gene3D" id="3.10.50.40">
    <property type="match status" value="1"/>
</dbReference>
<evidence type="ECO:0000256" key="4">
    <source>
        <dbReference type="ARBA" id="ARBA00022519"/>
    </source>
</evidence>
<evidence type="ECO:0000256" key="1">
    <source>
        <dbReference type="ARBA" id="ARBA00004382"/>
    </source>
</evidence>
<dbReference type="Gene3D" id="1.10.4030.10">
    <property type="entry name" value="Porin chaperone SurA, peptide-binding domain"/>
    <property type="match status" value="1"/>
</dbReference>
<keyword evidence="6 14" id="KW-1133">Transmembrane helix</keyword>
<evidence type="ECO:0000256" key="10">
    <source>
        <dbReference type="ARBA" id="ARBA00031484"/>
    </source>
</evidence>
<evidence type="ECO:0000256" key="12">
    <source>
        <dbReference type="ARBA" id="ARBA00040743"/>
    </source>
</evidence>
<dbReference type="SUPFAM" id="SSF109998">
    <property type="entry name" value="Triger factor/SurA peptide-binding domain-like"/>
    <property type="match status" value="1"/>
</dbReference>
<dbReference type="Proteomes" id="UP000231259">
    <property type="component" value="Unassembled WGS sequence"/>
</dbReference>
<dbReference type="PANTHER" id="PTHR47529:SF1">
    <property type="entry name" value="PERIPLASMIC CHAPERONE PPID"/>
    <property type="match status" value="1"/>
</dbReference>
<dbReference type="OrthoDB" id="9768393at2"/>
<protein>
    <recommendedName>
        <fullName evidence="2">Parvulin-like PPIase</fullName>
    </recommendedName>
    <alternativeName>
        <fullName evidence="9">Peptidyl-prolyl cis-trans isomerase plp</fullName>
    </alternativeName>
    <alternativeName>
        <fullName evidence="12">Periplasmic chaperone PpiD</fullName>
    </alternativeName>
    <alternativeName>
        <fullName evidence="13">Periplasmic folding chaperone</fullName>
    </alternativeName>
    <alternativeName>
        <fullName evidence="10">Rotamase plp</fullName>
    </alternativeName>
</protein>
<evidence type="ECO:0000256" key="5">
    <source>
        <dbReference type="ARBA" id="ARBA00022692"/>
    </source>
</evidence>
<dbReference type="InterPro" id="IPR000297">
    <property type="entry name" value="PPIase_PpiC"/>
</dbReference>
<organism evidence="16 17">
    <name type="scientific">Puniceibacterium antarcticum</name>
    <dbReference type="NCBI Taxonomy" id="1206336"/>
    <lineage>
        <taxon>Bacteria</taxon>
        <taxon>Pseudomonadati</taxon>
        <taxon>Pseudomonadota</taxon>
        <taxon>Alphaproteobacteria</taxon>
        <taxon>Rhodobacterales</taxon>
        <taxon>Paracoccaceae</taxon>
        <taxon>Puniceibacterium</taxon>
    </lineage>
</organism>
<dbReference type="PANTHER" id="PTHR47529">
    <property type="entry name" value="PEPTIDYL-PROLYL CIS-TRANS ISOMERASE D"/>
    <property type="match status" value="1"/>
</dbReference>
<dbReference type="InterPro" id="IPR046357">
    <property type="entry name" value="PPIase_dom_sf"/>
</dbReference>
<evidence type="ECO:0000256" key="6">
    <source>
        <dbReference type="ARBA" id="ARBA00022989"/>
    </source>
</evidence>
<evidence type="ECO:0000256" key="13">
    <source>
        <dbReference type="ARBA" id="ARBA00042775"/>
    </source>
</evidence>
<feature type="domain" description="PpiC" evidence="15">
    <location>
        <begin position="245"/>
        <end position="364"/>
    </location>
</feature>
<evidence type="ECO:0000256" key="14">
    <source>
        <dbReference type="SAM" id="Phobius"/>
    </source>
</evidence>
<dbReference type="InterPro" id="IPR027304">
    <property type="entry name" value="Trigger_fact/SurA_dom_sf"/>
</dbReference>
<keyword evidence="17" id="KW-1185">Reference proteome</keyword>
<keyword evidence="5 14" id="KW-0812">Transmembrane</keyword>
<evidence type="ECO:0000313" key="17">
    <source>
        <dbReference type="Proteomes" id="UP000231259"/>
    </source>
</evidence>
<name>A0A2G8R002_9RHOB</name>
<evidence type="ECO:0000313" key="16">
    <source>
        <dbReference type="EMBL" id="PIL14843.1"/>
    </source>
</evidence>
<dbReference type="GO" id="GO:0005886">
    <property type="term" value="C:plasma membrane"/>
    <property type="evidence" value="ECO:0007669"/>
    <property type="project" value="UniProtKB-SubCell"/>
</dbReference>
<keyword evidence="3" id="KW-1003">Cell membrane</keyword>
<evidence type="ECO:0000256" key="2">
    <source>
        <dbReference type="ARBA" id="ARBA00018370"/>
    </source>
</evidence>
<comment type="caution">
    <text evidence="16">The sequence shown here is derived from an EMBL/GenBank/DDBJ whole genome shotgun (WGS) entry which is preliminary data.</text>
</comment>
<dbReference type="InterPro" id="IPR052029">
    <property type="entry name" value="PpiD_chaperone"/>
</dbReference>
<dbReference type="Pfam" id="PF13145">
    <property type="entry name" value="Rotamase_2"/>
    <property type="match status" value="1"/>
</dbReference>
<evidence type="ECO:0000256" key="3">
    <source>
        <dbReference type="ARBA" id="ARBA00022475"/>
    </source>
</evidence>
<keyword evidence="4" id="KW-0997">Cell inner membrane</keyword>
<reference evidence="16 17" key="1">
    <citation type="submission" date="2013-09" db="EMBL/GenBank/DDBJ databases">
        <title>Genome sequencing of Phaeobacter antarcticus sp. nov. SM1211.</title>
        <authorList>
            <person name="Zhang X.-Y."/>
            <person name="Liu C."/>
            <person name="Chen X.-L."/>
            <person name="Xie B.-B."/>
            <person name="Qin Q.-L."/>
            <person name="Rong J.-C."/>
            <person name="Zhang Y.-Z."/>
        </authorList>
    </citation>
    <scope>NUCLEOTIDE SEQUENCE [LARGE SCALE GENOMIC DNA]</scope>
    <source>
        <strain evidence="16 17">SM1211</strain>
    </source>
</reference>
<keyword evidence="8" id="KW-0143">Chaperone</keyword>
<comment type="similarity">
    <text evidence="11">Belongs to the PpiD chaperone family.</text>
</comment>
<dbReference type="RefSeq" id="WP_099913567.1">
    <property type="nucleotide sequence ID" value="NZ_AWWI01000180.1"/>
</dbReference>
<dbReference type="Pfam" id="PF13624">
    <property type="entry name" value="SurA_N_3"/>
    <property type="match status" value="1"/>
</dbReference>
<evidence type="ECO:0000256" key="9">
    <source>
        <dbReference type="ARBA" id="ARBA00030642"/>
    </source>
</evidence>
<dbReference type="EMBL" id="AWWI01000180">
    <property type="protein sequence ID" value="PIL14843.1"/>
    <property type="molecule type" value="Genomic_DNA"/>
</dbReference>
<gene>
    <name evidence="16" type="ORF">P775_26425</name>
</gene>
<keyword evidence="7 14" id="KW-0472">Membrane</keyword>
<proteinExistence type="inferred from homology"/>
<dbReference type="SUPFAM" id="SSF54534">
    <property type="entry name" value="FKBP-like"/>
    <property type="match status" value="1"/>
</dbReference>
<evidence type="ECO:0000256" key="7">
    <source>
        <dbReference type="ARBA" id="ARBA00023136"/>
    </source>
</evidence>
<dbReference type="GO" id="GO:0003755">
    <property type="term" value="F:peptidyl-prolyl cis-trans isomerase activity"/>
    <property type="evidence" value="ECO:0007669"/>
    <property type="project" value="InterPro"/>
</dbReference>
<accession>A0A2G8R002</accession>
<dbReference type="AlphaFoldDB" id="A0A2G8R002"/>
<feature type="transmembrane region" description="Helical" evidence="14">
    <location>
        <begin position="12"/>
        <end position="29"/>
    </location>
</feature>
<evidence type="ECO:0000256" key="8">
    <source>
        <dbReference type="ARBA" id="ARBA00023186"/>
    </source>
</evidence>
<comment type="subcellular location">
    <subcellularLocation>
        <location evidence="1">Cell inner membrane</location>
        <topology evidence="1">Single-pass type II membrane protein</topology>
        <orientation evidence="1">Periplasmic side</orientation>
    </subcellularLocation>
</comment>